<name>A0A067FCW7_CITSI</name>
<dbReference type="STRING" id="2711.A0A067FCW7"/>
<protein>
    <submittedName>
        <fullName evidence="1">Uncharacterized protein</fullName>
    </submittedName>
</protein>
<feature type="non-terminal residue" evidence="1">
    <location>
        <position position="138"/>
    </location>
</feature>
<dbReference type="InterPro" id="IPR044655">
    <property type="entry name" value="BAGP1-like"/>
</dbReference>
<gene>
    <name evidence="1" type="ORF">CISIN_1g0251472mg</name>
</gene>
<keyword evidence="2" id="KW-1185">Reference proteome</keyword>
<organism evidence="1 2">
    <name type="scientific">Citrus sinensis</name>
    <name type="common">Sweet orange</name>
    <name type="synonym">Citrus aurantium var. sinensis</name>
    <dbReference type="NCBI Taxonomy" id="2711"/>
    <lineage>
        <taxon>Eukaryota</taxon>
        <taxon>Viridiplantae</taxon>
        <taxon>Streptophyta</taxon>
        <taxon>Embryophyta</taxon>
        <taxon>Tracheophyta</taxon>
        <taxon>Spermatophyta</taxon>
        <taxon>Magnoliopsida</taxon>
        <taxon>eudicotyledons</taxon>
        <taxon>Gunneridae</taxon>
        <taxon>Pentapetalae</taxon>
        <taxon>rosids</taxon>
        <taxon>malvids</taxon>
        <taxon>Sapindales</taxon>
        <taxon>Rutaceae</taxon>
        <taxon>Aurantioideae</taxon>
        <taxon>Citrus</taxon>
    </lineage>
</organism>
<reference evidence="1 2" key="1">
    <citation type="submission" date="2014-04" db="EMBL/GenBank/DDBJ databases">
        <authorList>
            <consortium name="International Citrus Genome Consortium"/>
            <person name="Gmitter F."/>
            <person name="Chen C."/>
            <person name="Farmerie W."/>
            <person name="Harkins T."/>
            <person name="Desany B."/>
            <person name="Mohiuddin M."/>
            <person name="Kodira C."/>
            <person name="Borodovsky M."/>
            <person name="Lomsadze A."/>
            <person name="Burns P."/>
            <person name="Jenkins J."/>
            <person name="Prochnik S."/>
            <person name="Shu S."/>
            <person name="Chapman J."/>
            <person name="Pitluck S."/>
            <person name="Schmutz J."/>
            <person name="Rokhsar D."/>
        </authorList>
    </citation>
    <scope>NUCLEOTIDE SEQUENCE</scope>
</reference>
<evidence type="ECO:0000313" key="2">
    <source>
        <dbReference type="Proteomes" id="UP000027120"/>
    </source>
</evidence>
<sequence length="138" mass="15807">MGLGLDLGYEKAESALRAHSSSVRGSTRQAKIPEETVREPKKLQPYIKEEDVFPCTAEQFFTLLFSDDSNFTNEYRAARKDNNLVDLHTLELRLIRGIITNAELVVLSMTYRTKGSSKTNIWRKRRYVFSDIALGTLF</sequence>
<accession>A0A067FCW7</accession>
<dbReference type="PANTHER" id="PTHR47038:SF1">
    <property type="entry name" value="BAG-ASSOCIATED GRAM PROTEIN 1"/>
    <property type="match status" value="1"/>
</dbReference>
<dbReference type="AlphaFoldDB" id="A0A067FCW7"/>
<dbReference type="PANTHER" id="PTHR47038">
    <property type="entry name" value="BAG-ASSOCIATED GRAM PROTEIN 1"/>
    <property type="match status" value="1"/>
</dbReference>
<proteinExistence type="predicted"/>
<dbReference type="EMBL" id="KK784909">
    <property type="protein sequence ID" value="KDO64005.1"/>
    <property type="molecule type" value="Genomic_DNA"/>
</dbReference>
<dbReference type="Proteomes" id="UP000027120">
    <property type="component" value="Unassembled WGS sequence"/>
</dbReference>
<evidence type="ECO:0000313" key="1">
    <source>
        <dbReference type="EMBL" id="KDO64005.1"/>
    </source>
</evidence>